<dbReference type="AlphaFoldDB" id="A0A0K8PPR0"/>
<dbReference type="PATRIC" id="fig|146537.3.peg.4967"/>
<name>A0A0K8PPR0_STRAJ</name>
<proteinExistence type="predicted"/>
<reference evidence="1" key="1">
    <citation type="journal article" date="2015" name="Genome Announc.">
        <title>Draft Genome Sequence of Thiostrepton-Producing Streptomyces azureus ATCC 14921.</title>
        <authorList>
            <person name="Sakihara K."/>
            <person name="Maeda J."/>
            <person name="Tashiro K."/>
            <person name="Fujino Y."/>
            <person name="Kuhara S."/>
            <person name="Ohshima T."/>
            <person name="Ogata S."/>
            <person name="Doi K."/>
        </authorList>
    </citation>
    <scope>NUCLEOTIDE SEQUENCE [LARGE SCALE GENOMIC DNA]</scope>
    <source>
        <strain evidence="1">ATCC14921</strain>
    </source>
</reference>
<protein>
    <submittedName>
        <fullName evidence="1">Large glycine/alanine rich protein</fullName>
    </submittedName>
</protein>
<keyword evidence="2" id="KW-1185">Reference proteome</keyword>
<evidence type="ECO:0000313" key="2">
    <source>
        <dbReference type="Proteomes" id="UP000053859"/>
    </source>
</evidence>
<evidence type="ECO:0000313" key="1">
    <source>
        <dbReference type="EMBL" id="GAP49857.1"/>
    </source>
</evidence>
<organism evidence="1 2">
    <name type="scientific">Streptomyces azureus</name>
    <dbReference type="NCBI Taxonomy" id="146537"/>
    <lineage>
        <taxon>Bacteria</taxon>
        <taxon>Bacillati</taxon>
        <taxon>Actinomycetota</taxon>
        <taxon>Actinomycetes</taxon>
        <taxon>Kitasatosporales</taxon>
        <taxon>Streptomycetaceae</taxon>
        <taxon>Streptomyces</taxon>
    </lineage>
</organism>
<sequence length="62" mass="6952">MNKIAQRIQPVMNHTELAALIDGHHTAETRTLTTGAESNPLRLAELRGTLTSEQTLRWSELK</sequence>
<accession>A0A0K8PPR0</accession>
<dbReference type="Proteomes" id="UP000053859">
    <property type="component" value="Unassembled WGS sequence"/>
</dbReference>
<dbReference type="EMBL" id="DF968316">
    <property type="protein sequence ID" value="GAP49857.1"/>
    <property type="molecule type" value="Genomic_DNA"/>
</dbReference>
<gene>
    <name evidence="1" type="ORF">SAZU_4719</name>
</gene>